<feature type="region of interest" description="Disordered" evidence="1">
    <location>
        <begin position="25"/>
        <end position="51"/>
    </location>
</feature>
<evidence type="ECO:0000256" key="1">
    <source>
        <dbReference type="SAM" id="MobiDB-lite"/>
    </source>
</evidence>
<reference evidence="2 3" key="1">
    <citation type="submission" date="2018-08" db="EMBL/GenBank/DDBJ databases">
        <title>Paraburkholderia sp. DHOM06 isolated from forest soil.</title>
        <authorList>
            <person name="Gao Z.-H."/>
            <person name="Qiu L.-H."/>
        </authorList>
    </citation>
    <scope>NUCLEOTIDE SEQUENCE [LARGE SCALE GENOMIC DNA]</scope>
    <source>
        <strain evidence="2 3">DHOM06</strain>
    </source>
</reference>
<dbReference type="AlphaFoldDB" id="A0A3D8JRH6"/>
<protein>
    <submittedName>
        <fullName evidence="2">Uncharacterized protein</fullName>
    </submittedName>
</protein>
<name>A0A3D8JRH6_9BURK</name>
<dbReference type="Proteomes" id="UP000256838">
    <property type="component" value="Unassembled WGS sequence"/>
</dbReference>
<gene>
    <name evidence="2" type="ORF">DWV00_27365</name>
</gene>
<organism evidence="2 3">
    <name type="scientific">Trinickia dinghuensis</name>
    <dbReference type="NCBI Taxonomy" id="2291023"/>
    <lineage>
        <taxon>Bacteria</taxon>
        <taxon>Pseudomonadati</taxon>
        <taxon>Pseudomonadota</taxon>
        <taxon>Betaproteobacteria</taxon>
        <taxon>Burkholderiales</taxon>
        <taxon>Burkholderiaceae</taxon>
        <taxon>Trinickia</taxon>
    </lineage>
</organism>
<evidence type="ECO:0000313" key="3">
    <source>
        <dbReference type="Proteomes" id="UP000256838"/>
    </source>
</evidence>
<feature type="compositionally biased region" description="Polar residues" evidence="1">
    <location>
        <begin position="25"/>
        <end position="37"/>
    </location>
</feature>
<proteinExistence type="predicted"/>
<comment type="caution">
    <text evidence="2">The sequence shown here is derived from an EMBL/GenBank/DDBJ whole genome shotgun (WGS) entry which is preliminary data.</text>
</comment>
<dbReference type="EMBL" id="QRGA01000018">
    <property type="protein sequence ID" value="RDU95647.1"/>
    <property type="molecule type" value="Genomic_DNA"/>
</dbReference>
<evidence type="ECO:0000313" key="2">
    <source>
        <dbReference type="EMBL" id="RDU95647.1"/>
    </source>
</evidence>
<keyword evidence="3" id="KW-1185">Reference proteome</keyword>
<accession>A0A3D8JRH6</accession>
<sequence>MPAAGPYFRQWLSLIYLPRADQSGSIHTRAGASSNKAKTSKRGPAKSAAQDYHCTPGSLSYLKTKARIVRYSA</sequence>